<evidence type="ECO:0000256" key="12">
    <source>
        <dbReference type="ARBA" id="ARBA00022859"/>
    </source>
</evidence>
<dbReference type="PROSITE" id="PS51192">
    <property type="entry name" value="HELICASE_ATP_BIND_1"/>
    <property type="match status" value="1"/>
</dbReference>
<evidence type="ECO:0000256" key="6">
    <source>
        <dbReference type="ARBA" id="ARBA00022723"/>
    </source>
</evidence>
<dbReference type="Pfam" id="PF08923">
    <property type="entry name" value="MAPKK1_Int"/>
    <property type="match status" value="1"/>
</dbReference>
<comment type="subcellular location">
    <subcellularLocation>
        <location evidence="1">Cytoplasm</location>
    </subcellularLocation>
</comment>
<reference evidence="20" key="2">
    <citation type="submission" date="2016-11" db="UniProtKB">
        <authorList>
            <consortium name="WormBaseParasite"/>
        </authorList>
    </citation>
    <scope>IDENTIFICATION</scope>
</reference>
<feature type="domain" description="Helicase C-terminal" evidence="17">
    <location>
        <begin position="761"/>
        <end position="928"/>
    </location>
</feature>
<dbReference type="PROSITE" id="PS51789">
    <property type="entry name" value="RLR_CTR"/>
    <property type="match status" value="1"/>
</dbReference>
<evidence type="ECO:0000256" key="15">
    <source>
        <dbReference type="ARBA" id="ARBA00049390"/>
    </source>
</evidence>
<dbReference type="PROSITE" id="PS51194">
    <property type="entry name" value="HELICASE_CTER"/>
    <property type="match status" value="1"/>
</dbReference>
<dbReference type="InterPro" id="IPR001650">
    <property type="entry name" value="Helicase_C-like"/>
</dbReference>
<dbReference type="Pfam" id="PF11648">
    <property type="entry name" value="RIG-I_C-RD"/>
    <property type="match status" value="1"/>
</dbReference>
<evidence type="ECO:0000313" key="19">
    <source>
        <dbReference type="Proteomes" id="UP000095285"/>
    </source>
</evidence>
<keyword evidence="4" id="KW-0963">Cytoplasm</keyword>
<proteinExistence type="inferred from homology"/>
<dbReference type="SMART" id="SM00490">
    <property type="entry name" value="HELICc"/>
    <property type="match status" value="1"/>
</dbReference>
<evidence type="ECO:0000256" key="2">
    <source>
        <dbReference type="ARBA" id="ARBA00006866"/>
    </source>
</evidence>
<evidence type="ECO:0000256" key="3">
    <source>
        <dbReference type="ARBA" id="ARBA00012552"/>
    </source>
</evidence>
<dbReference type="SUPFAM" id="SSF103196">
    <property type="entry name" value="Roadblock/LC7 domain"/>
    <property type="match status" value="1"/>
</dbReference>
<keyword evidence="6" id="KW-0479">Metal-binding</keyword>
<evidence type="ECO:0000259" key="17">
    <source>
        <dbReference type="PROSITE" id="PS51194"/>
    </source>
</evidence>
<feature type="domain" description="Helicase ATP-binding" evidence="16">
    <location>
        <begin position="395"/>
        <end position="573"/>
    </location>
</feature>
<organism evidence="19 20">
    <name type="scientific">Loa loa</name>
    <name type="common">Eye worm</name>
    <name type="synonym">Filaria loa</name>
    <dbReference type="NCBI Taxonomy" id="7209"/>
    <lineage>
        <taxon>Eukaryota</taxon>
        <taxon>Metazoa</taxon>
        <taxon>Ecdysozoa</taxon>
        <taxon>Nematoda</taxon>
        <taxon>Chromadorea</taxon>
        <taxon>Rhabditida</taxon>
        <taxon>Spirurina</taxon>
        <taxon>Spiruromorpha</taxon>
        <taxon>Filarioidea</taxon>
        <taxon>Onchocercidae</taxon>
        <taxon>Loa</taxon>
    </lineage>
</organism>
<keyword evidence="9" id="KW-0347">Helicase</keyword>
<name>A0A1I7VSN9_LOALO</name>
<dbReference type="SUPFAM" id="SSF52540">
    <property type="entry name" value="P-loop containing nucleoside triphosphate hydrolases"/>
    <property type="match status" value="1"/>
</dbReference>
<dbReference type="Gene3D" id="2.170.150.30">
    <property type="entry name" value="RIG-I-like receptor, C-terminal regulatory domain"/>
    <property type="match status" value="1"/>
</dbReference>
<dbReference type="GO" id="GO:0003724">
    <property type="term" value="F:RNA helicase activity"/>
    <property type="evidence" value="ECO:0007669"/>
    <property type="project" value="UniProtKB-EC"/>
</dbReference>
<dbReference type="InterPro" id="IPR041204">
    <property type="entry name" value="RIG-I-like_C"/>
</dbReference>
<dbReference type="Gene3D" id="1.20.1320.30">
    <property type="match status" value="1"/>
</dbReference>
<dbReference type="GO" id="GO:0005737">
    <property type="term" value="C:cytoplasm"/>
    <property type="evidence" value="ECO:0007669"/>
    <property type="project" value="UniProtKB-SubCell"/>
</dbReference>
<evidence type="ECO:0000256" key="14">
    <source>
        <dbReference type="ARBA" id="ARBA00023118"/>
    </source>
</evidence>
<evidence type="ECO:0000256" key="10">
    <source>
        <dbReference type="ARBA" id="ARBA00022833"/>
    </source>
</evidence>
<dbReference type="InterPro" id="IPR027417">
    <property type="entry name" value="P-loop_NTPase"/>
</dbReference>
<dbReference type="STRING" id="7209.A0A1I7VSN9"/>
<dbReference type="GO" id="GO:0016787">
    <property type="term" value="F:hydrolase activity"/>
    <property type="evidence" value="ECO:0007669"/>
    <property type="project" value="UniProtKB-KW"/>
</dbReference>
<dbReference type="InterPro" id="IPR038557">
    <property type="entry name" value="RLR_C_sf"/>
</dbReference>
<dbReference type="InterPro" id="IPR011545">
    <property type="entry name" value="DEAD/DEAH_box_helicase_dom"/>
</dbReference>
<dbReference type="EC" id="3.6.4.13" evidence="3"/>
<dbReference type="Pfam" id="PF18119">
    <property type="entry name" value="RIG-I_C"/>
    <property type="match status" value="1"/>
</dbReference>
<evidence type="ECO:0000256" key="4">
    <source>
        <dbReference type="ARBA" id="ARBA00022490"/>
    </source>
</evidence>
<keyword evidence="13" id="KW-0694">RNA-binding</keyword>
<keyword evidence="14" id="KW-0051">Antiviral defense</keyword>
<feature type="domain" description="RLR CTR" evidence="18">
    <location>
        <begin position="952"/>
        <end position="1085"/>
    </location>
</feature>
<keyword evidence="11" id="KW-0067">ATP-binding</keyword>
<dbReference type="GO" id="GO:0005524">
    <property type="term" value="F:ATP binding"/>
    <property type="evidence" value="ECO:0007669"/>
    <property type="project" value="UniProtKB-KW"/>
</dbReference>
<evidence type="ECO:0000259" key="16">
    <source>
        <dbReference type="PROSITE" id="PS51192"/>
    </source>
</evidence>
<dbReference type="PANTHER" id="PTHR14074">
    <property type="entry name" value="HELICASE WITH DEATH DOMAIN-RELATED"/>
    <property type="match status" value="1"/>
</dbReference>
<evidence type="ECO:0000256" key="11">
    <source>
        <dbReference type="ARBA" id="ARBA00022840"/>
    </source>
</evidence>
<evidence type="ECO:0000256" key="1">
    <source>
        <dbReference type="ARBA" id="ARBA00004496"/>
    </source>
</evidence>
<dbReference type="Pfam" id="PF00270">
    <property type="entry name" value="DEAD"/>
    <property type="match status" value="1"/>
</dbReference>
<keyword evidence="10" id="KW-0862">Zinc</keyword>
<dbReference type="GO" id="GO:0045087">
    <property type="term" value="P:innate immune response"/>
    <property type="evidence" value="ECO:0007669"/>
    <property type="project" value="UniProtKB-KW"/>
</dbReference>
<keyword evidence="7" id="KW-0547">Nucleotide-binding</keyword>
<evidence type="ECO:0000256" key="9">
    <source>
        <dbReference type="ARBA" id="ARBA00022806"/>
    </source>
</evidence>
<dbReference type="eggNOG" id="KOG0354">
    <property type="taxonomic scope" value="Eukaryota"/>
</dbReference>
<dbReference type="GO" id="GO:0046872">
    <property type="term" value="F:metal ion binding"/>
    <property type="evidence" value="ECO:0007669"/>
    <property type="project" value="UniProtKB-KW"/>
</dbReference>
<dbReference type="SMART" id="SM00487">
    <property type="entry name" value="DEXDc"/>
    <property type="match status" value="1"/>
</dbReference>
<dbReference type="Proteomes" id="UP000095285">
    <property type="component" value="Unassembled WGS sequence"/>
</dbReference>
<evidence type="ECO:0000313" key="20">
    <source>
        <dbReference type="WBParaSite" id="EN70_5789"/>
    </source>
</evidence>
<dbReference type="AlphaFoldDB" id="A0A1I7VSN9"/>
<dbReference type="WBParaSite" id="EN70_5789">
    <property type="protein sequence ID" value="EN70_5789"/>
    <property type="gene ID" value="EN70_5789"/>
</dbReference>
<evidence type="ECO:0000256" key="5">
    <source>
        <dbReference type="ARBA" id="ARBA00022588"/>
    </source>
</evidence>
<protein>
    <recommendedName>
        <fullName evidence="3">RNA helicase</fullName>
        <ecNumber evidence="3">3.6.4.13</ecNumber>
    </recommendedName>
</protein>
<dbReference type="Gene3D" id="3.40.50.300">
    <property type="entry name" value="P-loop containing nucleotide triphosphate hydrolases"/>
    <property type="match status" value="2"/>
</dbReference>
<dbReference type="Gene3D" id="3.30.450.30">
    <property type="entry name" value="Dynein light chain 2a, cytoplasmic"/>
    <property type="match status" value="1"/>
</dbReference>
<dbReference type="PANTHER" id="PTHR14074:SF16">
    <property type="entry name" value="ANTIVIRAL INNATE IMMUNE RESPONSE RECEPTOR RIG-I"/>
    <property type="match status" value="1"/>
</dbReference>
<keyword evidence="19" id="KW-1185">Reference proteome</keyword>
<sequence length="1130" mass="129697">MEITKSLQKLLLNTQGVQHIFVTDKEGIPIIGVNESGEEDLRNRMQLINSNQITVEQIPKLNLGEQKSAIFCYESTALVILQISSLFVIIIASSEASIGTLRNLRHQLEPIITEIMISDEGFRLGHLRLYKAELLESVDTVEKLQQFRQFFDDPRCFARLLDLFKDDSNKKMALNYFWRRIRFNREAMDRILFMATKDNKALLDLIHESIPARSLEFYRKMFYEDTKRMDKITTTIEPLPICAKLKDVGYESIKNVVREMMKTKKYEEAACYLMRSLPKVGSLESQPSSWYFDFLNACLVDSANRSIPEFIDPDYKIHLDAYNTQCRILKISQNKSGLQNELPNTVKELEEPEKPESRTQEHYKKYRMKAFSDEKLERLEDAESIELRPYQQELVATACRGVNTIICAPTGSGKTVVAAHIILEHFRTMKAADKPSRVAILVPTIPLVEQQCIMLNRYLRKTFWVDGMSGSEPVDENGRAPNVLASHVTVFTPQIFINLLRSIRRDDRLYFTDFSMFIFDECHHCDGDHPYHVLMRMLHRFDGPKPQIVGLTASLPLGAGRANVEAALDHMMDLCAKLSAHSISTVRKHMENLRYFVKPPVDDIKRAHRPEYDSFCQSLEICMRKIEFAAKPELEKIAENKVINFRVEETAFPVQKSSMRYENFVGGLKNRLAELPGGKVKHQLIKMLEHLGYYYRALCLSDLLPNWYAYSYLRENMAKEIFPDRRDSTTIQNQLKKLFEKFVKPNELNFKESDSGEEKEILKMLHTILREQYVSDPASRTIIFVTTRRLAQYLSHHLNTVKIVDGTNRAVGFVTSSNRSSALSGQTAEEQRTVIENFNQGTLKVLVATSVAEEGLDISACNLIIKYNNTGSERSLIQRRGRARARHSRSILLALDGSIEEKELENIQKEHLMRRCLEHMQTKSENQMKQLVETKINQMRALHEANLVRENEKKRSLEGKCYDLKCRLCGAFICKSSSMRIACDSQYVCCDPTIWERINARVHSAKSLAIATLVGKPHCKGNNESDCNEVLGTIVKLYGAFLPTIAAKAIIVDDSEGLSGRPQCEKKWDSITADKFCVEPITESDLKVMLNSLYNYSRQQHLQFEAEAGLAVKRALTEMKKEKRPFAIQE</sequence>
<evidence type="ECO:0000259" key="18">
    <source>
        <dbReference type="PROSITE" id="PS51789"/>
    </source>
</evidence>
<dbReference type="SMART" id="SM01278">
    <property type="entry name" value="MAPKK1_Int"/>
    <property type="match status" value="1"/>
</dbReference>
<dbReference type="GO" id="GO:0051607">
    <property type="term" value="P:defense response to virus"/>
    <property type="evidence" value="ECO:0007669"/>
    <property type="project" value="UniProtKB-KW"/>
</dbReference>
<dbReference type="InterPro" id="IPR014001">
    <property type="entry name" value="Helicase_ATP-bd"/>
</dbReference>
<evidence type="ECO:0000256" key="8">
    <source>
        <dbReference type="ARBA" id="ARBA00022801"/>
    </source>
</evidence>
<evidence type="ECO:0000256" key="7">
    <source>
        <dbReference type="ARBA" id="ARBA00022741"/>
    </source>
</evidence>
<comment type="catalytic activity">
    <reaction evidence="15">
        <text>ATP + H2O = ADP + phosphate + H(+)</text>
        <dbReference type="Rhea" id="RHEA:13065"/>
        <dbReference type="ChEBI" id="CHEBI:15377"/>
        <dbReference type="ChEBI" id="CHEBI:15378"/>
        <dbReference type="ChEBI" id="CHEBI:30616"/>
        <dbReference type="ChEBI" id="CHEBI:43474"/>
        <dbReference type="ChEBI" id="CHEBI:456216"/>
        <dbReference type="EC" id="3.6.4.13"/>
    </reaction>
    <physiologicalReaction direction="left-to-right" evidence="15">
        <dbReference type="Rhea" id="RHEA:13066"/>
    </physiologicalReaction>
</comment>
<dbReference type="InterPro" id="IPR051363">
    <property type="entry name" value="RLR_Helicase"/>
</dbReference>
<dbReference type="InterPro" id="IPR021673">
    <property type="entry name" value="RLR_CTR"/>
</dbReference>
<dbReference type="Pfam" id="PF00271">
    <property type="entry name" value="Helicase_C"/>
    <property type="match status" value="1"/>
</dbReference>
<accession>A0A1I7VSN9</accession>
<dbReference type="InterPro" id="IPR015019">
    <property type="entry name" value="LAMTOR3"/>
</dbReference>
<comment type="similarity">
    <text evidence="2">Belongs to the helicase family. RLR subfamily.</text>
</comment>
<keyword evidence="12" id="KW-0391">Immunity</keyword>
<dbReference type="GO" id="GO:0003723">
    <property type="term" value="F:RNA binding"/>
    <property type="evidence" value="ECO:0007669"/>
    <property type="project" value="UniProtKB-KW"/>
</dbReference>
<dbReference type="GO" id="GO:0032006">
    <property type="term" value="P:regulation of TOR signaling"/>
    <property type="evidence" value="ECO:0007669"/>
    <property type="project" value="InterPro"/>
</dbReference>
<keyword evidence="5" id="KW-0399">Innate immunity</keyword>
<evidence type="ECO:0000256" key="13">
    <source>
        <dbReference type="ARBA" id="ARBA00022884"/>
    </source>
</evidence>
<reference evidence="19" key="1">
    <citation type="submission" date="2012-04" db="EMBL/GenBank/DDBJ databases">
        <title>The Genome Sequence of Loa loa.</title>
        <authorList>
            <consortium name="The Broad Institute Genome Sequencing Platform"/>
            <consortium name="Broad Institute Genome Sequencing Center for Infectious Disease"/>
            <person name="Nutman T.B."/>
            <person name="Fink D.L."/>
            <person name="Russ C."/>
            <person name="Young S."/>
            <person name="Zeng Q."/>
            <person name="Gargeya S."/>
            <person name="Alvarado L."/>
            <person name="Berlin A."/>
            <person name="Chapman S.B."/>
            <person name="Chen Z."/>
            <person name="Freedman E."/>
            <person name="Gellesch M."/>
            <person name="Goldberg J."/>
            <person name="Griggs A."/>
            <person name="Gujja S."/>
            <person name="Heilman E.R."/>
            <person name="Heiman D."/>
            <person name="Howarth C."/>
            <person name="Mehta T."/>
            <person name="Neiman D."/>
            <person name="Pearson M."/>
            <person name="Roberts A."/>
            <person name="Saif S."/>
            <person name="Shea T."/>
            <person name="Shenoy N."/>
            <person name="Sisk P."/>
            <person name="Stolte C."/>
            <person name="Sykes S."/>
            <person name="White J."/>
            <person name="Yandava C."/>
            <person name="Haas B."/>
            <person name="Henn M.R."/>
            <person name="Nusbaum C."/>
            <person name="Birren B."/>
        </authorList>
    </citation>
    <scope>NUCLEOTIDE SEQUENCE [LARGE SCALE GENOMIC DNA]</scope>
</reference>
<keyword evidence="8" id="KW-0378">Hydrolase</keyword>